<dbReference type="Gene3D" id="1.20.5.1160">
    <property type="entry name" value="Vasodilator-stimulated phosphoprotein"/>
    <property type="match status" value="1"/>
</dbReference>
<keyword evidence="1 3" id="KW-0403">Intermediate filament</keyword>
<evidence type="ECO:0000256" key="5">
    <source>
        <dbReference type="SAM" id="MobiDB-lite"/>
    </source>
</evidence>
<dbReference type="Pfam" id="PF00038">
    <property type="entry name" value="Filament"/>
    <property type="match status" value="1"/>
</dbReference>
<dbReference type="EMBL" id="CAUEEQ010078557">
    <property type="protein sequence ID" value="CAJ0967747.1"/>
    <property type="molecule type" value="Genomic_DNA"/>
</dbReference>
<name>A0ABN9MLY9_9NEOB</name>
<protein>
    <recommendedName>
        <fullName evidence="6">IF rod domain-containing protein</fullName>
    </recommendedName>
</protein>
<dbReference type="PROSITE" id="PS00226">
    <property type="entry name" value="IF_ROD_1"/>
    <property type="match status" value="1"/>
</dbReference>
<evidence type="ECO:0000313" key="7">
    <source>
        <dbReference type="EMBL" id="CAJ0967747.1"/>
    </source>
</evidence>
<dbReference type="SUPFAM" id="SSF64593">
    <property type="entry name" value="Intermediate filament protein, coiled coil region"/>
    <property type="match status" value="3"/>
</dbReference>
<evidence type="ECO:0000256" key="3">
    <source>
        <dbReference type="RuleBase" id="RU000685"/>
    </source>
</evidence>
<dbReference type="PANTHER" id="PTHR45616">
    <property type="entry name" value="GATA-TYPE DOMAIN-CONTAINING PROTEIN"/>
    <property type="match status" value="1"/>
</dbReference>
<dbReference type="Gene3D" id="1.20.5.170">
    <property type="match status" value="1"/>
</dbReference>
<dbReference type="InterPro" id="IPR032444">
    <property type="entry name" value="Keratin_2_head"/>
</dbReference>
<organism evidence="7 8">
    <name type="scientific">Ranitomeya imitator</name>
    <name type="common">mimic poison frog</name>
    <dbReference type="NCBI Taxonomy" id="111125"/>
    <lineage>
        <taxon>Eukaryota</taxon>
        <taxon>Metazoa</taxon>
        <taxon>Chordata</taxon>
        <taxon>Craniata</taxon>
        <taxon>Vertebrata</taxon>
        <taxon>Euteleostomi</taxon>
        <taxon>Amphibia</taxon>
        <taxon>Batrachia</taxon>
        <taxon>Anura</taxon>
        <taxon>Neobatrachia</taxon>
        <taxon>Hyloidea</taxon>
        <taxon>Dendrobatidae</taxon>
        <taxon>Dendrobatinae</taxon>
        <taxon>Ranitomeya</taxon>
    </lineage>
</organism>
<sequence length="561" mass="58642">MAYMQKQGGGGGGNKGFSTCSVGGGRSGGSRSSGFGSRSLYNLGGMKRTSISATSVQVGGGYGGAAGGFGGGAGGFGGGAGGYGAGAGGFGGGAGGFGGHGGAGGFGGGAGGFGGHGGDPGFPVCPPGGIQEVTINQSLLQPLNLEIDPSIQKVKTEEREQIKALNNKFATFIDKVRFLEQQNKVLETKWRLLQEQGSKGGSKKNNIEPLFEAFISNLKKQLDSILSEKSRLENELKNMQEMVEDFKKKYEDEINKRTTAENDFVVLKKDVDTAYMAKVDLECKVDTLNDELNFLRSLYDAMLSQTQGGGGDTSVILSMDNNRDLNLEDIMKEVKNQYDQIAQRSKAEAEQVYDNKYQQLKDAAGKQGDNLKNSKNEISELNRLIQRIRAEIENVKKQIAALQASVAEAEERGELALKDARTKLAELEAALQKAKEDLARQLRDYQELMNVKLALDVEIATYRTLLEGEEDRMSGQIVNNVSISVISGGSSSMSGGAGGAGGYMSGGAGGAGGAGGYAAGGGGGMQYGASQGSSSYSRTGGRGTVAVSTTSSSSVKKTSYN</sequence>
<feature type="domain" description="IF rod" evidence="6">
    <location>
        <begin position="158"/>
        <end position="473"/>
    </location>
</feature>
<keyword evidence="8" id="KW-1185">Reference proteome</keyword>
<dbReference type="SMART" id="SM01391">
    <property type="entry name" value="Filament"/>
    <property type="match status" value="1"/>
</dbReference>
<gene>
    <name evidence="7" type="ORF">RIMI_LOCUS22454008</name>
</gene>
<dbReference type="InterPro" id="IPR003054">
    <property type="entry name" value="Keratin_II"/>
</dbReference>
<feature type="coiled-coil region" evidence="4">
    <location>
        <begin position="162"/>
        <end position="298"/>
    </location>
</feature>
<comment type="caution">
    <text evidence="7">The sequence shown here is derived from an EMBL/GenBank/DDBJ whole genome shotgun (WGS) entry which is preliminary data.</text>
</comment>
<dbReference type="Proteomes" id="UP001176940">
    <property type="component" value="Unassembled WGS sequence"/>
</dbReference>
<accession>A0ABN9MLY9</accession>
<comment type="similarity">
    <text evidence="3">Belongs to the intermediate filament family.</text>
</comment>
<dbReference type="PRINTS" id="PR01276">
    <property type="entry name" value="TYPE2KERATIN"/>
</dbReference>
<dbReference type="Gene3D" id="1.20.5.500">
    <property type="entry name" value="Single helix bin"/>
    <property type="match status" value="1"/>
</dbReference>
<reference evidence="7" key="1">
    <citation type="submission" date="2023-07" db="EMBL/GenBank/DDBJ databases">
        <authorList>
            <person name="Stuckert A."/>
        </authorList>
    </citation>
    <scope>NUCLEOTIDE SEQUENCE</scope>
</reference>
<dbReference type="PROSITE" id="PS51842">
    <property type="entry name" value="IF_ROD_2"/>
    <property type="match status" value="1"/>
</dbReference>
<dbReference type="Pfam" id="PF16208">
    <property type="entry name" value="Keratin_2_head"/>
    <property type="match status" value="1"/>
</dbReference>
<keyword evidence="2 4" id="KW-0175">Coiled coil</keyword>
<evidence type="ECO:0000256" key="1">
    <source>
        <dbReference type="ARBA" id="ARBA00022754"/>
    </source>
</evidence>
<dbReference type="InterPro" id="IPR018039">
    <property type="entry name" value="IF_conserved"/>
</dbReference>
<feature type="region of interest" description="Disordered" evidence="5">
    <location>
        <begin position="528"/>
        <end position="561"/>
    </location>
</feature>
<feature type="coiled-coil region" evidence="4">
    <location>
        <begin position="331"/>
        <end position="451"/>
    </location>
</feature>
<dbReference type="PANTHER" id="PTHR45616:SF39">
    <property type="entry name" value="KERATIN, TYPE II CYTOSKELETAL 6A-RELATED"/>
    <property type="match status" value="1"/>
</dbReference>
<proteinExistence type="inferred from homology"/>
<evidence type="ECO:0000256" key="4">
    <source>
        <dbReference type="SAM" id="Coils"/>
    </source>
</evidence>
<evidence type="ECO:0000259" key="6">
    <source>
        <dbReference type="PROSITE" id="PS51842"/>
    </source>
</evidence>
<evidence type="ECO:0000256" key="2">
    <source>
        <dbReference type="ARBA" id="ARBA00023054"/>
    </source>
</evidence>
<dbReference type="InterPro" id="IPR039008">
    <property type="entry name" value="IF_rod_dom"/>
</dbReference>
<evidence type="ECO:0000313" key="8">
    <source>
        <dbReference type="Proteomes" id="UP001176940"/>
    </source>
</evidence>